<dbReference type="Pfam" id="PF00041">
    <property type="entry name" value="fn3"/>
    <property type="match status" value="2"/>
</dbReference>
<keyword evidence="1" id="KW-0677">Repeat</keyword>
<feature type="transmembrane region" description="Helical" evidence="4">
    <location>
        <begin position="572"/>
        <end position="599"/>
    </location>
</feature>
<dbReference type="InParanoid" id="B3S1F2"/>
<evidence type="ECO:0000313" key="7">
    <source>
        <dbReference type="Proteomes" id="UP000009022"/>
    </source>
</evidence>
<keyword evidence="4" id="KW-1133">Transmembrane helix</keyword>
<dbReference type="RefSeq" id="XP_002114227.1">
    <property type="nucleotide sequence ID" value="XM_002114191.1"/>
</dbReference>
<keyword evidence="7" id="KW-1185">Reference proteome</keyword>
<feature type="domain" description="Fibronectin type-III" evidence="5">
    <location>
        <begin position="13"/>
        <end position="108"/>
    </location>
</feature>
<dbReference type="KEGG" id="tad:TRIADDRAFT_57808"/>
<protein>
    <recommendedName>
        <fullName evidence="5">Fibronectin type-III domain-containing protein</fullName>
    </recommendedName>
</protein>
<dbReference type="InterPro" id="IPR036116">
    <property type="entry name" value="FN3_sf"/>
</dbReference>
<dbReference type="InterPro" id="IPR003961">
    <property type="entry name" value="FN3_dom"/>
</dbReference>
<evidence type="ECO:0000256" key="3">
    <source>
        <dbReference type="SAM" id="MobiDB-lite"/>
    </source>
</evidence>
<dbReference type="CDD" id="cd00063">
    <property type="entry name" value="FN3"/>
    <property type="match status" value="3"/>
</dbReference>
<keyword evidence="4" id="KW-0472">Membrane</keyword>
<dbReference type="CTD" id="6755440"/>
<organism evidence="6 7">
    <name type="scientific">Trichoplax adhaerens</name>
    <name type="common">Trichoplax reptans</name>
    <dbReference type="NCBI Taxonomy" id="10228"/>
    <lineage>
        <taxon>Eukaryota</taxon>
        <taxon>Metazoa</taxon>
        <taxon>Placozoa</taxon>
        <taxon>Uniplacotomia</taxon>
        <taxon>Trichoplacea</taxon>
        <taxon>Trichoplacidae</taxon>
        <taxon>Trichoplax</taxon>
    </lineage>
</organism>
<dbReference type="PROSITE" id="PS50853">
    <property type="entry name" value="FN3"/>
    <property type="match status" value="2"/>
</dbReference>
<dbReference type="SMART" id="SM00060">
    <property type="entry name" value="FN3"/>
    <property type="match status" value="3"/>
</dbReference>
<evidence type="ECO:0000256" key="2">
    <source>
        <dbReference type="ARBA" id="ARBA00023157"/>
    </source>
</evidence>
<dbReference type="PANTHER" id="PTHR24051:SF9">
    <property type="entry name" value="FIBRONECTIN TYPE-III DOMAIN-CONTAINING PROTEIN"/>
    <property type="match status" value="1"/>
</dbReference>
<dbReference type="EMBL" id="DS985247">
    <property type="protein sequence ID" value="EDV23317.1"/>
    <property type="molecule type" value="Genomic_DNA"/>
</dbReference>
<name>B3S1F2_TRIAD</name>
<dbReference type="PANTHER" id="PTHR24051">
    <property type="entry name" value="SUSHI DOMAIN-CONTAINING PROTEIN 1"/>
    <property type="match status" value="1"/>
</dbReference>
<dbReference type="InterPro" id="IPR013783">
    <property type="entry name" value="Ig-like_fold"/>
</dbReference>
<evidence type="ECO:0000313" key="6">
    <source>
        <dbReference type="EMBL" id="EDV23317.1"/>
    </source>
</evidence>
<proteinExistence type="predicted"/>
<evidence type="ECO:0000256" key="1">
    <source>
        <dbReference type="ARBA" id="ARBA00022737"/>
    </source>
</evidence>
<evidence type="ECO:0000256" key="4">
    <source>
        <dbReference type="SAM" id="Phobius"/>
    </source>
</evidence>
<dbReference type="Proteomes" id="UP000009022">
    <property type="component" value="Unassembled WGS sequence"/>
</dbReference>
<keyword evidence="4" id="KW-0812">Transmembrane</keyword>
<feature type="compositionally biased region" description="Polar residues" evidence="3">
    <location>
        <begin position="658"/>
        <end position="683"/>
    </location>
</feature>
<accession>B3S1F2</accession>
<dbReference type="Gene3D" id="2.60.40.10">
    <property type="entry name" value="Immunoglobulins"/>
    <property type="match status" value="3"/>
</dbReference>
<dbReference type="HOGENOM" id="CLU_349296_0_0_1"/>
<feature type="domain" description="Fibronectin type-III" evidence="5">
    <location>
        <begin position="309"/>
        <end position="411"/>
    </location>
</feature>
<keyword evidence="2" id="KW-1015">Disulfide bond</keyword>
<reference evidence="6 7" key="1">
    <citation type="journal article" date="2008" name="Nature">
        <title>The Trichoplax genome and the nature of placozoans.</title>
        <authorList>
            <person name="Srivastava M."/>
            <person name="Begovic E."/>
            <person name="Chapman J."/>
            <person name="Putnam N.H."/>
            <person name="Hellsten U."/>
            <person name="Kawashima T."/>
            <person name="Kuo A."/>
            <person name="Mitros T."/>
            <person name="Salamov A."/>
            <person name="Carpenter M.L."/>
            <person name="Signorovitch A.Y."/>
            <person name="Moreno M.A."/>
            <person name="Kamm K."/>
            <person name="Grimwood J."/>
            <person name="Schmutz J."/>
            <person name="Shapiro H."/>
            <person name="Grigoriev I.V."/>
            <person name="Buss L.W."/>
            <person name="Schierwater B."/>
            <person name="Dellaporta S.L."/>
            <person name="Rokhsar D.S."/>
        </authorList>
    </citation>
    <scope>NUCLEOTIDE SEQUENCE [LARGE SCALE GENOMIC DNA]</scope>
    <source>
        <strain evidence="6 7">Grell-BS-1999</strain>
    </source>
</reference>
<dbReference type="SUPFAM" id="SSF49265">
    <property type="entry name" value="Fibronectin type III"/>
    <property type="match status" value="2"/>
</dbReference>
<dbReference type="GeneID" id="6755440"/>
<evidence type="ECO:0000259" key="5">
    <source>
        <dbReference type="PROSITE" id="PS50853"/>
    </source>
</evidence>
<dbReference type="AlphaFoldDB" id="B3S1F2"/>
<gene>
    <name evidence="6" type="ORF">TRIADDRAFT_57808</name>
</gene>
<dbReference type="InterPro" id="IPR051622">
    <property type="entry name" value="R-tyr_protein_phosphatases"/>
</dbReference>
<dbReference type="STRING" id="10228.B3S1F2"/>
<sequence length="807" mass="91950">MVVPNDIDIRKGAMLKITETKIINSTTVILEWRLNITKEAKYKIAKFIIMIRQSHSSSARNTVLPGSKRSYVVTSLKPRTKYTISVIAYDFALRRKLTVKVTTKMPSQERTQNMKNIRISFKNRTSMEIRWKFFNNPSTSKQSIYRIEWYLVSNLMKIGEVKVKKIQKYLISNLKASSSYLIHVTSLNATADNPRLTIVGTTASLRNVYHLPPDFKFHYFSSLGKSGKYTIKLAAKTSAGWGKSASQEVFINVSTSNKETTPINPIEKQNIKATSIKTATTTTTALLPTKQSQRSTTIAKNSDDQATYNQFNLSIDNIMPNSIILNWRYPNLSSGSKFDHYEISLAASSKDANSNLRKQSIRKLLMVNITSCRITKLLPFTTYHGHIAVIMNDSRILQSDIQFTTEKLAPVAVEKIHVLKLKFLPNQNQSYQVLVQIPKVSEAYGPISYYDLIIIKLIVVGRDKKLLPVYNLEDLNPQFLNRLLGIQFRHIDLPAYVTARFSPQELPINFTIGDNTTSNSIYNRPLLSNIKYAAILRAYVKTNQVKDSLLYTSSHMVQLPGIEDSLELELQVIISLPIIIIAGSALLTVVLIVLVAVIVRKFYKNKHPVAVRRIHNKTSSQRNLKTIVKYPVKANIQSDYTKTEDKNDKTNKTLFENTIRNPKTENKPANSCNIESDMGNNEAQLRPHNCSVHYPNSISIDQTRESSQEKPSQDSEPQLRIITCKYPTDEKIPSNTFDQDHESGYVGLDYDDSMCHSCSHIDIGNDEQEETDSLKYQYQVKDDVRDSISLYQMRRQLSQHDRSSFWI</sequence>
<feature type="region of interest" description="Disordered" evidence="3">
    <location>
        <begin position="658"/>
        <end position="695"/>
    </location>
</feature>